<dbReference type="Proteomes" id="UP000828941">
    <property type="component" value="Chromosome 4"/>
</dbReference>
<protein>
    <submittedName>
        <fullName evidence="1">Uncharacterized protein</fullName>
    </submittedName>
</protein>
<sequence length="136" mass="15974">MIIIDELSFKFVENEGLKTFMEISLPQFQILSRQTGEFMHLSCCTHILNLIVSDGLKEISHAITKIRACCKYVRSSSRLALFKSIDEDLKLPSKQYVILDVLTRWNSCYFMLEVAEKFERYLFVYRGSKFYISSFE</sequence>
<name>A0ACB9PIB7_BAUVA</name>
<reference evidence="1 2" key="1">
    <citation type="journal article" date="2022" name="DNA Res.">
        <title>Chromosomal-level genome assembly of the orchid tree Bauhinia variegata (Leguminosae; Cercidoideae) supports the allotetraploid origin hypothesis of Bauhinia.</title>
        <authorList>
            <person name="Zhong Y."/>
            <person name="Chen Y."/>
            <person name="Zheng D."/>
            <person name="Pang J."/>
            <person name="Liu Y."/>
            <person name="Luo S."/>
            <person name="Meng S."/>
            <person name="Qian L."/>
            <person name="Wei D."/>
            <person name="Dai S."/>
            <person name="Zhou R."/>
        </authorList>
    </citation>
    <scope>NUCLEOTIDE SEQUENCE [LARGE SCALE GENOMIC DNA]</scope>
    <source>
        <strain evidence="1">BV-YZ2020</strain>
    </source>
</reference>
<evidence type="ECO:0000313" key="2">
    <source>
        <dbReference type="Proteomes" id="UP000828941"/>
    </source>
</evidence>
<organism evidence="1 2">
    <name type="scientific">Bauhinia variegata</name>
    <name type="common">Purple orchid tree</name>
    <name type="synonym">Phanera variegata</name>
    <dbReference type="NCBI Taxonomy" id="167791"/>
    <lineage>
        <taxon>Eukaryota</taxon>
        <taxon>Viridiplantae</taxon>
        <taxon>Streptophyta</taxon>
        <taxon>Embryophyta</taxon>
        <taxon>Tracheophyta</taxon>
        <taxon>Spermatophyta</taxon>
        <taxon>Magnoliopsida</taxon>
        <taxon>eudicotyledons</taxon>
        <taxon>Gunneridae</taxon>
        <taxon>Pentapetalae</taxon>
        <taxon>rosids</taxon>
        <taxon>fabids</taxon>
        <taxon>Fabales</taxon>
        <taxon>Fabaceae</taxon>
        <taxon>Cercidoideae</taxon>
        <taxon>Cercideae</taxon>
        <taxon>Bauhiniinae</taxon>
        <taxon>Bauhinia</taxon>
    </lineage>
</organism>
<comment type="caution">
    <text evidence="1">The sequence shown here is derived from an EMBL/GenBank/DDBJ whole genome shotgun (WGS) entry which is preliminary data.</text>
</comment>
<accession>A0ACB9PIB7</accession>
<dbReference type="EMBL" id="CM039429">
    <property type="protein sequence ID" value="KAI4347734.1"/>
    <property type="molecule type" value="Genomic_DNA"/>
</dbReference>
<keyword evidence="2" id="KW-1185">Reference proteome</keyword>
<evidence type="ECO:0000313" key="1">
    <source>
        <dbReference type="EMBL" id="KAI4347734.1"/>
    </source>
</evidence>
<proteinExistence type="predicted"/>
<gene>
    <name evidence="1" type="ORF">L6164_008517</name>
</gene>